<dbReference type="Pfam" id="PF00335">
    <property type="entry name" value="Tetraspanin"/>
    <property type="match status" value="1"/>
</dbReference>
<dbReference type="OrthoDB" id="6361633at2759"/>
<dbReference type="InParanoid" id="A0A4W3GWX5"/>
<dbReference type="GO" id="GO:0005886">
    <property type="term" value="C:plasma membrane"/>
    <property type="evidence" value="ECO:0007669"/>
    <property type="project" value="TreeGrafter"/>
</dbReference>
<sequence>MKYEDKVHILTYVLSIFNSIFLIVGAIILGSGIWVLWDKNSFITVLFPADENDNVLRIAAYCFLAIGITAIIVCLMGCIGSIKEVKCLLILYLIFLALIFIIQLAIGLALLFQQNKIEKVLDEKTLDVIKHYGNNDFPEEHTWKLLDIIQKQINCCGHYNNTDWKMNEVILSFPNLTLIPSSCTNNTITSSLFCNVTEDTYIYPEGCKTAIQDWLFNSIFIILGVAVGLLLTQVFQFILAVQLIKTIKKHVI</sequence>
<dbReference type="Ensembl" id="ENSCMIT00000002485.1">
    <property type="protein sequence ID" value="ENSCMIP00000002399.1"/>
    <property type="gene ID" value="ENSCMIG00000001422.1"/>
</dbReference>
<evidence type="ECO:0000256" key="1">
    <source>
        <dbReference type="ARBA" id="ARBA00004141"/>
    </source>
</evidence>
<keyword evidence="4 6" id="KW-1133">Transmembrane helix</keyword>
<protein>
    <recommendedName>
        <fullName evidence="6">Tetraspanin</fullName>
    </recommendedName>
</protein>
<reference evidence="8" key="3">
    <citation type="journal article" date="2014" name="Nature">
        <title>Elephant shark genome provides unique insights into gnathostome evolution.</title>
        <authorList>
            <consortium name="International Elephant Shark Genome Sequencing Consortium"/>
            <person name="Venkatesh B."/>
            <person name="Lee A.P."/>
            <person name="Ravi V."/>
            <person name="Maurya A.K."/>
            <person name="Lian M.M."/>
            <person name="Swann J.B."/>
            <person name="Ohta Y."/>
            <person name="Flajnik M.F."/>
            <person name="Sutoh Y."/>
            <person name="Kasahara M."/>
            <person name="Hoon S."/>
            <person name="Gangu V."/>
            <person name="Roy S.W."/>
            <person name="Irimia M."/>
            <person name="Korzh V."/>
            <person name="Kondrychyn I."/>
            <person name="Lim Z.W."/>
            <person name="Tay B.H."/>
            <person name="Tohari S."/>
            <person name="Kong K.W."/>
            <person name="Ho S."/>
            <person name="Lorente-Galdos B."/>
            <person name="Quilez J."/>
            <person name="Marques-Bonet T."/>
            <person name="Raney B.J."/>
            <person name="Ingham P.W."/>
            <person name="Tay A."/>
            <person name="Hillier L.W."/>
            <person name="Minx P."/>
            <person name="Boehm T."/>
            <person name="Wilson R.K."/>
            <person name="Brenner S."/>
            <person name="Warren W.C."/>
        </authorList>
    </citation>
    <scope>NUCLEOTIDE SEQUENCE [LARGE SCALE GENOMIC DNA]</scope>
</reference>
<keyword evidence="5 6" id="KW-0472">Membrane</keyword>
<dbReference type="InterPro" id="IPR000301">
    <property type="entry name" value="Tetraspanin_animals"/>
</dbReference>
<comment type="similarity">
    <text evidence="2 6">Belongs to the tetraspanin (TM4SF) family.</text>
</comment>
<dbReference type="FunFam" id="1.10.1450.10:FF:000025">
    <property type="entry name" value="Tetraspanin"/>
    <property type="match status" value="1"/>
</dbReference>
<comment type="subcellular location">
    <subcellularLocation>
        <location evidence="1 6">Membrane</location>
        <topology evidence="1 6">Multi-pass membrane protein</topology>
    </subcellularLocation>
</comment>
<reference evidence="7" key="4">
    <citation type="submission" date="2025-08" db="UniProtKB">
        <authorList>
            <consortium name="Ensembl"/>
        </authorList>
    </citation>
    <scope>IDENTIFICATION</scope>
</reference>
<evidence type="ECO:0000256" key="4">
    <source>
        <dbReference type="ARBA" id="ARBA00022989"/>
    </source>
</evidence>
<keyword evidence="3 6" id="KW-0812">Transmembrane</keyword>
<evidence type="ECO:0000313" key="8">
    <source>
        <dbReference type="Proteomes" id="UP000314986"/>
    </source>
</evidence>
<accession>A0A4W3GWX5</accession>
<reference evidence="7" key="5">
    <citation type="submission" date="2025-09" db="UniProtKB">
        <authorList>
            <consortium name="Ensembl"/>
        </authorList>
    </citation>
    <scope>IDENTIFICATION</scope>
</reference>
<dbReference type="PANTHER" id="PTHR19282">
    <property type="entry name" value="TETRASPANIN"/>
    <property type="match status" value="1"/>
</dbReference>
<evidence type="ECO:0000313" key="7">
    <source>
        <dbReference type="Ensembl" id="ENSCMIP00000002399.1"/>
    </source>
</evidence>
<dbReference type="AlphaFoldDB" id="A0A4W3GWX5"/>
<dbReference type="RefSeq" id="XP_007901968.1">
    <property type="nucleotide sequence ID" value="XM_007903777.2"/>
</dbReference>
<dbReference type="Gene3D" id="1.10.1450.10">
    <property type="entry name" value="Tetraspanin"/>
    <property type="match status" value="1"/>
</dbReference>
<feature type="transmembrane region" description="Helical" evidence="6">
    <location>
        <begin position="89"/>
        <end position="112"/>
    </location>
</feature>
<evidence type="ECO:0000256" key="6">
    <source>
        <dbReference type="RuleBase" id="RU361218"/>
    </source>
</evidence>
<dbReference type="SUPFAM" id="SSF48652">
    <property type="entry name" value="Tetraspanin"/>
    <property type="match status" value="1"/>
</dbReference>
<feature type="transmembrane region" description="Helical" evidence="6">
    <location>
        <begin position="219"/>
        <end position="244"/>
    </location>
</feature>
<dbReference type="Proteomes" id="UP000314986">
    <property type="component" value="Unassembled WGS sequence"/>
</dbReference>
<reference evidence="8" key="1">
    <citation type="journal article" date="2006" name="Science">
        <title>Ancient noncoding elements conserved in the human genome.</title>
        <authorList>
            <person name="Venkatesh B."/>
            <person name="Kirkness E.F."/>
            <person name="Loh Y.H."/>
            <person name="Halpern A.L."/>
            <person name="Lee A.P."/>
            <person name="Johnson J."/>
            <person name="Dandona N."/>
            <person name="Viswanathan L.D."/>
            <person name="Tay A."/>
            <person name="Venter J.C."/>
            <person name="Strausberg R.L."/>
            <person name="Brenner S."/>
        </authorList>
    </citation>
    <scope>NUCLEOTIDE SEQUENCE [LARGE SCALE GENOMIC DNA]</scope>
</reference>
<proteinExistence type="inferred from homology"/>
<evidence type="ECO:0000256" key="2">
    <source>
        <dbReference type="ARBA" id="ARBA00006840"/>
    </source>
</evidence>
<feature type="transmembrane region" description="Helical" evidence="6">
    <location>
        <begin position="57"/>
        <end position="82"/>
    </location>
</feature>
<dbReference type="KEGG" id="cmk:103185336"/>
<dbReference type="PRINTS" id="PR00259">
    <property type="entry name" value="TMFOUR"/>
</dbReference>
<name>A0A4W3GWX5_CALMI</name>
<dbReference type="InterPro" id="IPR018499">
    <property type="entry name" value="Tetraspanin/Peripherin"/>
</dbReference>
<reference evidence="8" key="2">
    <citation type="journal article" date="2007" name="PLoS Biol.">
        <title>Survey sequencing and comparative analysis of the elephant shark (Callorhinchus milii) genome.</title>
        <authorList>
            <person name="Venkatesh B."/>
            <person name="Kirkness E.F."/>
            <person name="Loh Y.H."/>
            <person name="Halpern A.L."/>
            <person name="Lee A.P."/>
            <person name="Johnson J."/>
            <person name="Dandona N."/>
            <person name="Viswanathan L.D."/>
            <person name="Tay A."/>
            <person name="Venter J.C."/>
            <person name="Strausberg R.L."/>
            <person name="Brenner S."/>
        </authorList>
    </citation>
    <scope>NUCLEOTIDE SEQUENCE [LARGE SCALE GENOMIC DNA]</scope>
</reference>
<organism evidence="7 8">
    <name type="scientific">Callorhinchus milii</name>
    <name type="common">Ghost shark</name>
    <dbReference type="NCBI Taxonomy" id="7868"/>
    <lineage>
        <taxon>Eukaryota</taxon>
        <taxon>Metazoa</taxon>
        <taxon>Chordata</taxon>
        <taxon>Craniata</taxon>
        <taxon>Vertebrata</taxon>
        <taxon>Chondrichthyes</taxon>
        <taxon>Holocephali</taxon>
        <taxon>Chimaeriformes</taxon>
        <taxon>Callorhinchidae</taxon>
        <taxon>Callorhinchus</taxon>
    </lineage>
</organism>
<gene>
    <name evidence="7" type="primary">LOC103185336</name>
</gene>
<evidence type="ECO:0000256" key="5">
    <source>
        <dbReference type="ARBA" id="ARBA00023136"/>
    </source>
</evidence>
<dbReference type="GeneTree" id="ENSGT00940000158481"/>
<dbReference type="OMA" id="CENKINI"/>
<dbReference type="InterPro" id="IPR008952">
    <property type="entry name" value="Tetraspanin_EC2_sf"/>
</dbReference>
<dbReference type="PIRSF" id="PIRSF002419">
    <property type="entry name" value="Tetraspanin"/>
    <property type="match status" value="1"/>
</dbReference>
<evidence type="ECO:0000256" key="3">
    <source>
        <dbReference type="ARBA" id="ARBA00022692"/>
    </source>
</evidence>
<dbReference type="PANTHER" id="PTHR19282:SF527">
    <property type="entry name" value="TETRASPANIN"/>
    <property type="match status" value="1"/>
</dbReference>
<keyword evidence="8" id="KW-1185">Reference proteome</keyword>
<dbReference type="GeneID" id="103185336"/>
<feature type="transmembrane region" description="Helical" evidence="6">
    <location>
        <begin position="12"/>
        <end position="37"/>
    </location>
</feature>